<keyword evidence="2" id="KW-1185">Reference proteome</keyword>
<proteinExistence type="predicted"/>
<protein>
    <submittedName>
        <fullName evidence="1">Uncharacterized protein</fullName>
    </submittedName>
</protein>
<dbReference type="PATRIC" id="fig|284040.3.peg.7477"/>
<sequence>MLFADHYKDLFGAQLPNIWLDAETVTIRRRVINDNVGSVRVRADLDAVDLLTPSGEILFSVNRLAEDALTFIAHTGAFYVRELPGDLSDDEKTGLISALMEIRILRSAS</sequence>
<comment type="caution">
    <text evidence="1">The sequence shown here is derived from an EMBL/GenBank/DDBJ whole genome shotgun (WGS) entry which is preliminary data.</text>
</comment>
<gene>
    <name evidence="1" type="ORF">UK15_37975</name>
</gene>
<evidence type="ECO:0000313" key="2">
    <source>
        <dbReference type="Proteomes" id="UP000034786"/>
    </source>
</evidence>
<organism evidence="1 2">
    <name type="scientific">Streptomyces variegatus</name>
    <dbReference type="NCBI Taxonomy" id="284040"/>
    <lineage>
        <taxon>Bacteria</taxon>
        <taxon>Bacillati</taxon>
        <taxon>Actinomycetota</taxon>
        <taxon>Actinomycetes</taxon>
        <taxon>Kitasatosporales</taxon>
        <taxon>Streptomycetaceae</taxon>
        <taxon>Streptomyces</taxon>
    </lineage>
</organism>
<dbReference type="Proteomes" id="UP000034786">
    <property type="component" value="Unassembled WGS sequence"/>
</dbReference>
<name>A0A0M2GFF9_9ACTN</name>
<dbReference type="EMBL" id="JYJH01000065">
    <property type="protein sequence ID" value="KJK33981.1"/>
    <property type="molecule type" value="Genomic_DNA"/>
</dbReference>
<evidence type="ECO:0000313" key="1">
    <source>
        <dbReference type="EMBL" id="KJK33981.1"/>
    </source>
</evidence>
<dbReference type="AlphaFoldDB" id="A0A0M2GFF9"/>
<reference evidence="2" key="1">
    <citation type="submission" date="2015-02" db="EMBL/GenBank/DDBJ databases">
        <authorList>
            <person name="Ju K.-S."/>
            <person name="Doroghazi J.R."/>
            <person name="Metcalf W."/>
        </authorList>
    </citation>
    <scope>NUCLEOTIDE SEQUENCE [LARGE SCALE GENOMIC DNA]</scope>
    <source>
        <strain evidence="2">NRRL B-16380</strain>
    </source>
</reference>
<accession>A0A0M2GFF9</accession>